<evidence type="ECO:0000313" key="1">
    <source>
        <dbReference type="EMBL" id="QUC67219.1"/>
    </source>
</evidence>
<keyword evidence="2" id="KW-1185">Reference proteome</keyword>
<organism evidence="1 2">
    <name type="scientific">Aristaeella hokkaidonensis</name>
    <dbReference type="NCBI Taxonomy" id="3046382"/>
    <lineage>
        <taxon>Bacteria</taxon>
        <taxon>Bacillati</taxon>
        <taxon>Bacillota</taxon>
        <taxon>Clostridia</taxon>
        <taxon>Eubacteriales</taxon>
        <taxon>Aristaeellaceae</taxon>
        <taxon>Aristaeella</taxon>
    </lineage>
</organism>
<name>A0AC61N709_9FIRM</name>
<dbReference type="Proteomes" id="UP000682782">
    <property type="component" value="Chromosome"/>
</dbReference>
<reference evidence="1" key="1">
    <citation type="submission" date="2021-01" db="EMBL/GenBank/DDBJ databases">
        <title>Complete genome sequence of Clostridiales bacterium R-7.</title>
        <authorList>
            <person name="Mahoney-Kurpe S.C."/>
            <person name="Palevich N."/>
            <person name="Koike S."/>
            <person name="Moon C.D."/>
            <person name="Attwood G.T."/>
        </authorList>
    </citation>
    <scope>NUCLEOTIDE SEQUENCE</scope>
    <source>
        <strain evidence="1">R-7</strain>
    </source>
</reference>
<protein>
    <submittedName>
        <fullName evidence="1">Tetratricopeptide repeat protein</fullName>
    </submittedName>
</protein>
<sequence length="359" mass="40239">MNHTETAAAQALKAESLPTDFCFPNKPEELPVLEYAVSILPSAPKAHYYLGEFFYDRKQYDAAVSHWQAAAKEQPDLAPAHRNLSIAYYNPGGRSLAAGEIVEAVRLEPGNSRFLLEQDQLLKRLDCPVKERLAILEANRDLLPDRYALMLAYVSMLNADGQHEKALDLLMNYTFHVWEGGEGKVADEYKAALFALAGKALAEGRAEAAIEYASRTLSYPANLGEGKLENVPDNQAYYLMGCAYRLLGNESRAAQCFTEASAGSQIPEPVRYYNDQPSDYIYYQGLAFHALGKVESAKRSFHQLIIFGERHMFDKTGYDFFAVSMPELEVFQDDIQKRSDDYCRRMIALGLKGLQETGL</sequence>
<gene>
    <name evidence="1" type="ORF">JYE49_00420</name>
</gene>
<proteinExistence type="predicted"/>
<dbReference type="EMBL" id="CP068393">
    <property type="protein sequence ID" value="QUC67219.1"/>
    <property type="molecule type" value="Genomic_DNA"/>
</dbReference>
<accession>A0AC61N709</accession>
<evidence type="ECO:0000313" key="2">
    <source>
        <dbReference type="Proteomes" id="UP000682782"/>
    </source>
</evidence>